<dbReference type="GO" id="GO:0030313">
    <property type="term" value="C:cell envelope"/>
    <property type="evidence" value="ECO:0007669"/>
    <property type="project" value="UniProtKB-SubCell"/>
</dbReference>
<evidence type="ECO:0000256" key="2">
    <source>
        <dbReference type="ARBA" id="ARBA00008520"/>
    </source>
</evidence>
<evidence type="ECO:0000256" key="5">
    <source>
        <dbReference type="SAM" id="Phobius"/>
    </source>
</evidence>
<keyword evidence="7" id="KW-0762">Sugar transport</keyword>
<keyword evidence="5" id="KW-1133">Transmembrane helix</keyword>
<dbReference type="RefSeq" id="WP_183775142.1">
    <property type="nucleotide sequence ID" value="NZ_JACHFW010000010.1"/>
</dbReference>
<dbReference type="AlphaFoldDB" id="A0A7W8M6E5"/>
<reference evidence="7 8" key="1">
    <citation type="submission" date="2020-08" db="EMBL/GenBank/DDBJ databases">
        <title>Genomic Encyclopedia of Type Strains, Phase IV (KMG-IV): sequencing the most valuable type-strain genomes for metagenomic binning, comparative biology and taxonomic classification.</title>
        <authorList>
            <person name="Goeker M."/>
        </authorList>
    </citation>
    <scope>NUCLEOTIDE SEQUENCE [LARGE SCALE GENOMIC DNA]</scope>
    <source>
        <strain evidence="7 8">DSM 106146</strain>
    </source>
</reference>
<protein>
    <submittedName>
        <fullName evidence="7">Multiple sugar transport system substrate-binding protein</fullName>
    </submittedName>
</protein>
<keyword evidence="3" id="KW-0813">Transport</keyword>
<name>A0A7W8M6E5_9FIRM</name>
<evidence type="ECO:0000256" key="4">
    <source>
        <dbReference type="ARBA" id="ARBA00022729"/>
    </source>
</evidence>
<accession>A0A7W8M6E5</accession>
<comment type="caution">
    <text evidence="7">The sequence shown here is derived from an EMBL/GenBank/DDBJ whole genome shotgun (WGS) entry which is preliminary data.</text>
</comment>
<evidence type="ECO:0000256" key="3">
    <source>
        <dbReference type="ARBA" id="ARBA00022448"/>
    </source>
</evidence>
<keyword evidence="8" id="KW-1185">Reference proteome</keyword>
<feature type="chain" id="PRO_5038548780" evidence="6">
    <location>
        <begin position="23"/>
        <end position="535"/>
    </location>
</feature>
<dbReference type="EMBL" id="JACHFW010000010">
    <property type="protein sequence ID" value="MBB5265301.1"/>
    <property type="molecule type" value="Genomic_DNA"/>
</dbReference>
<dbReference type="Proteomes" id="UP000543642">
    <property type="component" value="Unassembled WGS sequence"/>
</dbReference>
<dbReference type="InterPro" id="IPR006059">
    <property type="entry name" value="SBP"/>
</dbReference>
<comment type="subcellular location">
    <subcellularLocation>
        <location evidence="1">Cell envelope</location>
    </subcellularLocation>
</comment>
<keyword evidence="5" id="KW-0812">Transmembrane</keyword>
<feature type="signal peptide" evidence="6">
    <location>
        <begin position="1"/>
        <end position="22"/>
    </location>
</feature>
<organism evidence="7 8">
    <name type="scientific">Catenibacillus scindens</name>
    <dbReference type="NCBI Taxonomy" id="673271"/>
    <lineage>
        <taxon>Bacteria</taxon>
        <taxon>Bacillati</taxon>
        <taxon>Bacillota</taxon>
        <taxon>Clostridia</taxon>
        <taxon>Lachnospirales</taxon>
        <taxon>Lachnospiraceae</taxon>
        <taxon>Catenibacillus</taxon>
    </lineage>
</organism>
<comment type="similarity">
    <text evidence="2">Belongs to the bacterial solute-binding protein 1 family.</text>
</comment>
<dbReference type="PROSITE" id="PS51257">
    <property type="entry name" value="PROKAR_LIPOPROTEIN"/>
    <property type="match status" value="1"/>
</dbReference>
<proteinExistence type="inferred from homology"/>
<feature type="transmembrane region" description="Helical" evidence="5">
    <location>
        <begin position="505"/>
        <end position="523"/>
    </location>
</feature>
<evidence type="ECO:0000256" key="6">
    <source>
        <dbReference type="SAM" id="SignalP"/>
    </source>
</evidence>
<evidence type="ECO:0000313" key="7">
    <source>
        <dbReference type="EMBL" id="MBB5265301.1"/>
    </source>
</evidence>
<dbReference type="PANTHER" id="PTHR43649:SF31">
    <property type="entry name" value="SN-GLYCEROL-3-PHOSPHATE-BINDING PERIPLASMIC PROTEIN UGPB"/>
    <property type="match status" value="1"/>
</dbReference>
<dbReference type="Pfam" id="PF13416">
    <property type="entry name" value="SBP_bac_8"/>
    <property type="match status" value="1"/>
</dbReference>
<sequence length="535" mass="59674">MKHFTKKLGLAAAALLAAAAMSACHGQREQTAFEVPQEFDMSRNYELTFWAKNDTNVRQTEIYKQAIADFEALYPNISIELRLYTDYGDIYNDVITNISTNTTPNVCITYPDHIATYMTGDNVVVPLDDLMDDEKYGLGGNELLFQAPTKSQIVPQFLDECTIAGHYYALPFMRSTEACYINKDYVEALGYTLPETLTWDFIWEVSEAATAKNADGTYVLNGQDVMIPFIYKSTDNMMIQMLIQQNAGYSTETGDIQIFNDTTKDILYTIAQHAGTRAFSTFKISSYPANFLNAGQCVFAIDSTAGATWMGSDAPLVDIAEEAVVDFDIEVMAIPQYDPDHPKMISQGPSLCIFNKDDPQEVLASWLFTQYLLTNDVQMDYATTEGYVPVTLAAQESEAYQDYLSRSGEDNDMYYDVKIAASELLLNHTQDTFITPVFNGSTSLRNAAGQLIEEVTKSMRRDETVDEAYMDNLYSEVAALYHLDENTAPSGQEADLGPLPPMAKGLLITLGVVWILIILYLIAGKISAIRNQPHE</sequence>
<dbReference type="SUPFAM" id="SSF53850">
    <property type="entry name" value="Periplasmic binding protein-like II"/>
    <property type="match status" value="1"/>
</dbReference>
<keyword evidence="4 6" id="KW-0732">Signal</keyword>
<gene>
    <name evidence="7" type="ORF">HNP82_002444</name>
</gene>
<keyword evidence="5" id="KW-0472">Membrane</keyword>
<dbReference type="PANTHER" id="PTHR43649">
    <property type="entry name" value="ARABINOSE-BINDING PROTEIN-RELATED"/>
    <property type="match status" value="1"/>
</dbReference>
<dbReference type="Gene3D" id="3.40.190.10">
    <property type="entry name" value="Periplasmic binding protein-like II"/>
    <property type="match status" value="1"/>
</dbReference>
<evidence type="ECO:0000256" key="1">
    <source>
        <dbReference type="ARBA" id="ARBA00004196"/>
    </source>
</evidence>
<evidence type="ECO:0000313" key="8">
    <source>
        <dbReference type="Proteomes" id="UP000543642"/>
    </source>
</evidence>
<dbReference type="InterPro" id="IPR050490">
    <property type="entry name" value="Bact_solute-bd_prot1"/>
</dbReference>